<dbReference type="Gene3D" id="1.25.40.10">
    <property type="entry name" value="Tetratricopeptide repeat domain"/>
    <property type="match status" value="1"/>
</dbReference>
<accession>A0A2D0N600</accession>
<dbReference type="AlphaFoldDB" id="A0A2D0N600"/>
<evidence type="ECO:0000313" key="2">
    <source>
        <dbReference type="Proteomes" id="UP000223913"/>
    </source>
</evidence>
<sequence length="508" mass="57819">MLDIFASDNTIELVREIIASEERLDELVSVHHSLESAPTDRADSLVVDARGISQPIDWANLAPPYLLPQGIPLSPATLLGLIFSKLDNGEKAWHYLKTHPSLIFETGLASRLQYGYEIDLSELTDLKDTADPVTPFEQYRRIHNIAIVGHYGYLQSGIQIETLKAYYQQALADAPNAAYRAYSLQHYAGFLLDGEDARSAEALLLEQLEQDLPEAARISLKRMLTDAWMKQLTVPYDQDLLHRLKQTLWEVLQYNEQHDRRAETGLLLIDAAHIANISESFSEALGYISRAIGIFESEELEELAGQAHLRKGTLLYTWAQQGNPQFYKPAIESYQQALKVFRQEETPDVFADIHHNLAVLYSEMPADSKKKGIWAGVASASFQEALQYYTKDFFPYEYGMICNNYGNALTKFPQAIHSDNYEKALFYYQEALQVRTAAYPYERAITLLNYLEASWKVSNDTDDFNEKRFRDMVAKAQEVKQLVGEADMIREADKHLELLEQLKTAAVK</sequence>
<evidence type="ECO:0008006" key="3">
    <source>
        <dbReference type="Google" id="ProtNLM"/>
    </source>
</evidence>
<evidence type="ECO:0000313" key="1">
    <source>
        <dbReference type="EMBL" id="PHN03820.1"/>
    </source>
</evidence>
<dbReference type="OrthoDB" id="1393167at2"/>
<comment type="caution">
    <text evidence="1">The sequence shown here is derived from an EMBL/GenBank/DDBJ whole genome shotgun (WGS) entry which is preliminary data.</text>
</comment>
<dbReference type="InterPro" id="IPR011990">
    <property type="entry name" value="TPR-like_helical_dom_sf"/>
</dbReference>
<name>A0A2D0N600_FLAN2</name>
<dbReference type="RefSeq" id="WP_099152852.1">
    <property type="nucleotide sequence ID" value="NZ_PDUD01000029.1"/>
</dbReference>
<organism evidence="1 2">
    <name type="scientific">Flavilitoribacter nigricans (strain ATCC 23147 / DSM 23189 / NBRC 102662 / NCIMB 1420 / SS-2)</name>
    <name type="common">Lewinella nigricans</name>
    <dbReference type="NCBI Taxonomy" id="1122177"/>
    <lineage>
        <taxon>Bacteria</taxon>
        <taxon>Pseudomonadati</taxon>
        <taxon>Bacteroidota</taxon>
        <taxon>Saprospiria</taxon>
        <taxon>Saprospirales</taxon>
        <taxon>Lewinellaceae</taxon>
        <taxon>Flavilitoribacter</taxon>
    </lineage>
</organism>
<gene>
    <name evidence="1" type="ORF">CRP01_25060</name>
</gene>
<dbReference type="EMBL" id="PDUD01000029">
    <property type="protein sequence ID" value="PHN03820.1"/>
    <property type="molecule type" value="Genomic_DNA"/>
</dbReference>
<protein>
    <recommendedName>
        <fullName evidence="3">Tetratricopeptide repeat protein</fullName>
    </recommendedName>
</protein>
<reference evidence="1 2" key="1">
    <citation type="submission" date="2017-10" db="EMBL/GenBank/DDBJ databases">
        <title>The draft genome sequence of Lewinella nigricans NBRC 102662.</title>
        <authorList>
            <person name="Wang K."/>
        </authorList>
    </citation>
    <scope>NUCLEOTIDE SEQUENCE [LARGE SCALE GENOMIC DNA]</scope>
    <source>
        <strain evidence="1 2">NBRC 102662</strain>
    </source>
</reference>
<keyword evidence="2" id="KW-1185">Reference proteome</keyword>
<proteinExistence type="predicted"/>
<dbReference type="SUPFAM" id="SSF48452">
    <property type="entry name" value="TPR-like"/>
    <property type="match status" value="1"/>
</dbReference>
<dbReference type="Proteomes" id="UP000223913">
    <property type="component" value="Unassembled WGS sequence"/>
</dbReference>
<dbReference type="Pfam" id="PF14938">
    <property type="entry name" value="SNAP"/>
    <property type="match status" value="1"/>
</dbReference>